<dbReference type="PANTHER" id="PTHR30068">
    <property type="entry name" value="URONATE ISOMERASE"/>
    <property type="match status" value="1"/>
</dbReference>
<feature type="domain" description="Phospholipid/glycerol acyltransferase" evidence="1">
    <location>
        <begin position="107"/>
        <end position="256"/>
    </location>
</feature>
<dbReference type="InterPro" id="IPR002123">
    <property type="entry name" value="Plipid/glycerol_acylTrfase"/>
</dbReference>
<dbReference type="Pfam" id="PF01553">
    <property type="entry name" value="Acyltransferase"/>
    <property type="match status" value="1"/>
</dbReference>
<comment type="caution">
    <text evidence="2">The sequence shown here is derived from an EMBL/GenBank/DDBJ whole genome shotgun (WGS) entry which is preliminary data.</text>
</comment>
<dbReference type="SUPFAM" id="SSF69593">
    <property type="entry name" value="Glycerol-3-phosphate (1)-acyltransferase"/>
    <property type="match status" value="1"/>
</dbReference>
<dbReference type="AlphaFoldDB" id="A0A4R1J8S3"/>
<protein>
    <submittedName>
        <fullName evidence="2">Acyltransferase-like protein</fullName>
    </submittedName>
</protein>
<dbReference type="PANTHER" id="PTHR30068:SF3">
    <property type="entry name" value="PHOSPHOLIPID_GLYCEROL ACYLTRANSFERASE DOMAIN-CONTAINING PROTEIN"/>
    <property type="match status" value="1"/>
</dbReference>
<accession>A0A4R1J8S3</accession>
<evidence type="ECO:0000313" key="3">
    <source>
        <dbReference type="Proteomes" id="UP000295565"/>
    </source>
</evidence>
<gene>
    <name evidence="2" type="ORF">EV690_3131</name>
</gene>
<proteinExistence type="predicted"/>
<dbReference type="Proteomes" id="UP000295565">
    <property type="component" value="Unassembled WGS sequence"/>
</dbReference>
<sequence>MLLSVIRITQIIMTKAVSSDDIYKDIRPYHDHEVPAVLKRLANDQRLIGALAQFKFPRLNRFIPTLTRRVIRGYLNGYVKKVNGVDDVQIRLTSYIQRTIETTTESLTYEGLSELDPKQAYLFISNHRDIVMDPTFVNYSLHLEGFPTARIAAGDNLLSEQYIGDLMRLNKTFIVRRSISNRREKMAALTKLSRYISESINDSCSIWIAHREGRSKDGLDKTDSAVLKMLQLGQRPETKSFALAMQNLKIVPVAISYQYDPCDAMKAHELAVKAQTGDYQKAPGEDTRSIVKGIMGNKGRVHVAFGQPLDEFSEDSGEMALIIDKAIHQLYRLHDTNYAAADLLVGKECEALNADALAHIQSRLQGLDEAERQQLLAMYANPVLQKQNWETAAEKTFIPTNRAS</sequence>
<dbReference type="GO" id="GO:0042840">
    <property type="term" value="P:D-glucuronate catabolic process"/>
    <property type="evidence" value="ECO:0007669"/>
    <property type="project" value="TreeGrafter"/>
</dbReference>
<keyword evidence="2" id="KW-0808">Transferase</keyword>
<evidence type="ECO:0000313" key="2">
    <source>
        <dbReference type="EMBL" id="TCK46978.1"/>
    </source>
</evidence>
<reference evidence="2 3" key="1">
    <citation type="submission" date="2019-03" db="EMBL/GenBank/DDBJ databases">
        <title>Genomic Encyclopedia of Type Strains, Phase IV (KMG-IV): sequencing the most valuable type-strain genomes for metagenomic binning, comparative biology and taxonomic classification.</title>
        <authorList>
            <person name="Goeker M."/>
        </authorList>
    </citation>
    <scope>NUCLEOTIDE SEQUENCE [LARGE SCALE GENOMIC DNA]</scope>
    <source>
        <strain evidence="2 3">DSM 18577</strain>
    </source>
</reference>
<dbReference type="GO" id="GO:0019698">
    <property type="term" value="P:D-galacturonate catabolic process"/>
    <property type="evidence" value="ECO:0007669"/>
    <property type="project" value="TreeGrafter"/>
</dbReference>
<keyword evidence="3" id="KW-1185">Reference proteome</keyword>
<organism evidence="2 3">
    <name type="scientific">Celerinatantimonas diazotrophica</name>
    <dbReference type="NCBI Taxonomy" id="412034"/>
    <lineage>
        <taxon>Bacteria</taxon>
        <taxon>Pseudomonadati</taxon>
        <taxon>Pseudomonadota</taxon>
        <taxon>Gammaproteobacteria</taxon>
        <taxon>Celerinatantimonadaceae</taxon>
        <taxon>Celerinatantimonas</taxon>
    </lineage>
</organism>
<name>A0A4R1J8S3_9GAMM</name>
<keyword evidence="2" id="KW-0012">Acyltransferase</keyword>
<evidence type="ECO:0000259" key="1">
    <source>
        <dbReference type="Pfam" id="PF01553"/>
    </source>
</evidence>
<dbReference type="GO" id="GO:0016746">
    <property type="term" value="F:acyltransferase activity"/>
    <property type="evidence" value="ECO:0007669"/>
    <property type="project" value="UniProtKB-KW"/>
</dbReference>
<dbReference type="EMBL" id="SMGD01000016">
    <property type="protein sequence ID" value="TCK46978.1"/>
    <property type="molecule type" value="Genomic_DNA"/>
</dbReference>